<name>A0A6A4TY70_SCOMX</name>
<reference evidence="2 3" key="1">
    <citation type="submission" date="2019-06" db="EMBL/GenBank/DDBJ databases">
        <title>Draft genomes of female and male turbot (Scophthalmus maximus).</title>
        <authorList>
            <person name="Xu H."/>
            <person name="Xu X.-W."/>
            <person name="Shao C."/>
            <person name="Chen S."/>
        </authorList>
    </citation>
    <scope>NUCLEOTIDE SEQUENCE [LARGE SCALE GENOMIC DNA]</scope>
    <source>
        <strain evidence="2">Ysfricsl-2016a</strain>
        <tissue evidence="2">Blood</tissue>
    </source>
</reference>
<comment type="caution">
    <text evidence="2">The sequence shown here is derived from an EMBL/GenBank/DDBJ whole genome shotgun (WGS) entry which is preliminary data.</text>
</comment>
<protein>
    <submittedName>
        <fullName evidence="2">Uncharacterized protein</fullName>
    </submittedName>
</protein>
<evidence type="ECO:0000313" key="3">
    <source>
        <dbReference type="Proteomes" id="UP000438429"/>
    </source>
</evidence>
<organism evidence="2 3">
    <name type="scientific">Scophthalmus maximus</name>
    <name type="common">Turbot</name>
    <name type="synonym">Psetta maxima</name>
    <dbReference type="NCBI Taxonomy" id="52904"/>
    <lineage>
        <taxon>Eukaryota</taxon>
        <taxon>Metazoa</taxon>
        <taxon>Chordata</taxon>
        <taxon>Craniata</taxon>
        <taxon>Vertebrata</taxon>
        <taxon>Euteleostomi</taxon>
        <taxon>Actinopterygii</taxon>
        <taxon>Neopterygii</taxon>
        <taxon>Teleostei</taxon>
        <taxon>Neoteleostei</taxon>
        <taxon>Acanthomorphata</taxon>
        <taxon>Carangaria</taxon>
        <taxon>Pleuronectiformes</taxon>
        <taxon>Pleuronectoidei</taxon>
        <taxon>Scophthalmidae</taxon>
        <taxon>Scophthalmus</taxon>
    </lineage>
</organism>
<dbReference type="EMBL" id="VEVO01000001">
    <property type="protein sequence ID" value="KAF0047002.1"/>
    <property type="molecule type" value="Genomic_DNA"/>
</dbReference>
<proteinExistence type="predicted"/>
<accession>A0A6A4TY70</accession>
<keyword evidence="1" id="KW-1133">Transmembrane helix</keyword>
<feature type="transmembrane region" description="Helical" evidence="1">
    <location>
        <begin position="33"/>
        <end position="54"/>
    </location>
</feature>
<evidence type="ECO:0000256" key="1">
    <source>
        <dbReference type="SAM" id="Phobius"/>
    </source>
</evidence>
<dbReference type="Proteomes" id="UP000438429">
    <property type="component" value="Unassembled WGS sequence"/>
</dbReference>
<dbReference type="AlphaFoldDB" id="A0A6A4TY70"/>
<keyword evidence="1" id="KW-0472">Membrane</keyword>
<sequence length="136" mass="15300">MTSRKAGEMQSNEYADEECTLGSFNHRGVRVKVFHTVMNLIFTGAVASITVLTFELKLSTWSLTVIREKSFTIRVTQLQTSIVKMCICDSLRYSLAQKQLSIDFSTLLFRVIELNASSPISIDKVKEKRNAITGDT</sequence>
<keyword evidence="1" id="KW-0812">Transmembrane</keyword>
<evidence type="ECO:0000313" key="2">
    <source>
        <dbReference type="EMBL" id="KAF0047002.1"/>
    </source>
</evidence>
<gene>
    <name evidence="2" type="ORF">F2P81_000635</name>
</gene>